<dbReference type="InterPro" id="IPR000835">
    <property type="entry name" value="HTH_MarR-typ"/>
</dbReference>
<name>A0AAE3J9R6_9FIRM</name>
<keyword evidence="3" id="KW-0804">Transcription</keyword>
<evidence type="ECO:0000256" key="3">
    <source>
        <dbReference type="ARBA" id="ARBA00023163"/>
    </source>
</evidence>
<dbReference type="GO" id="GO:0003677">
    <property type="term" value="F:DNA binding"/>
    <property type="evidence" value="ECO:0007669"/>
    <property type="project" value="UniProtKB-KW"/>
</dbReference>
<keyword evidence="2" id="KW-0238">DNA-binding</keyword>
<keyword evidence="6" id="KW-1185">Reference proteome</keyword>
<evidence type="ECO:0000313" key="6">
    <source>
        <dbReference type="Proteomes" id="UP001198242"/>
    </source>
</evidence>
<dbReference type="GO" id="GO:0003700">
    <property type="term" value="F:DNA-binding transcription factor activity"/>
    <property type="evidence" value="ECO:0007669"/>
    <property type="project" value="InterPro"/>
</dbReference>
<gene>
    <name evidence="5" type="ORF">LKE05_07820</name>
</gene>
<proteinExistence type="predicted"/>
<protein>
    <submittedName>
        <fullName evidence="5">MarR family winged helix-turn-helix transcriptional regulator</fullName>
    </submittedName>
</protein>
<dbReference type="PROSITE" id="PS50995">
    <property type="entry name" value="HTH_MARR_2"/>
    <property type="match status" value="1"/>
</dbReference>
<feature type="domain" description="HTH marR-type" evidence="4">
    <location>
        <begin position="1"/>
        <end position="100"/>
    </location>
</feature>
<reference evidence="5 6" key="1">
    <citation type="submission" date="2021-10" db="EMBL/GenBank/DDBJ databases">
        <title>Anaerobic single-cell dispensing facilitates the cultivation of human gut bacteria.</title>
        <authorList>
            <person name="Afrizal A."/>
        </authorList>
    </citation>
    <scope>NUCLEOTIDE SEQUENCE [LARGE SCALE GENOMIC DNA]</scope>
    <source>
        <strain evidence="5 6">CLA-AA-H232</strain>
    </source>
</reference>
<evidence type="ECO:0000256" key="2">
    <source>
        <dbReference type="ARBA" id="ARBA00023125"/>
    </source>
</evidence>
<dbReference type="EMBL" id="JAJEQM010000009">
    <property type="protein sequence ID" value="MCC2210696.1"/>
    <property type="molecule type" value="Genomic_DNA"/>
</dbReference>
<keyword evidence="1" id="KW-0805">Transcription regulation</keyword>
<dbReference type="SUPFAM" id="SSF46785">
    <property type="entry name" value="Winged helix' DNA-binding domain"/>
    <property type="match status" value="1"/>
</dbReference>
<comment type="caution">
    <text evidence="5">The sequence shown here is derived from an EMBL/GenBank/DDBJ whole genome shotgun (WGS) entry which is preliminary data.</text>
</comment>
<evidence type="ECO:0000259" key="4">
    <source>
        <dbReference type="PROSITE" id="PS50995"/>
    </source>
</evidence>
<dbReference type="PANTHER" id="PTHR42756">
    <property type="entry name" value="TRANSCRIPTIONAL REGULATOR, MARR"/>
    <property type="match status" value="1"/>
</dbReference>
<dbReference type="RefSeq" id="WP_308456450.1">
    <property type="nucleotide sequence ID" value="NZ_JAJEQM010000009.1"/>
</dbReference>
<accession>A0AAE3J9R6</accession>
<dbReference type="Gene3D" id="1.10.10.10">
    <property type="entry name" value="Winged helix-like DNA-binding domain superfamily/Winged helix DNA-binding domain"/>
    <property type="match status" value="1"/>
</dbReference>
<evidence type="ECO:0000313" key="5">
    <source>
        <dbReference type="EMBL" id="MCC2210696.1"/>
    </source>
</evidence>
<evidence type="ECO:0000256" key="1">
    <source>
        <dbReference type="ARBA" id="ARBA00023015"/>
    </source>
</evidence>
<sequence>MSVENYINQYCSYIHEWDAVYEEYAKSVGLSYTGLIILYEIYEIENCTQKKLCEYCFIPKQTVNAVVTSFYKNGWIMLEEMPQDRRNKTIHLTEKGRKDT</sequence>
<dbReference type="Proteomes" id="UP001198242">
    <property type="component" value="Unassembled WGS sequence"/>
</dbReference>
<dbReference type="InterPro" id="IPR036388">
    <property type="entry name" value="WH-like_DNA-bd_sf"/>
</dbReference>
<organism evidence="5 6">
    <name type="scientific">Hominilimicola fabiformis</name>
    <dbReference type="NCBI Taxonomy" id="2885356"/>
    <lineage>
        <taxon>Bacteria</taxon>
        <taxon>Bacillati</taxon>
        <taxon>Bacillota</taxon>
        <taxon>Clostridia</taxon>
        <taxon>Eubacteriales</taxon>
        <taxon>Oscillospiraceae</taxon>
        <taxon>Hominilimicola</taxon>
    </lineage>
</organism>
<dbReference type="Pfam" id="PF12802">
    <property type="entry name" value="MarR_2"/>
    <property type="match status" value="1"/>
</dbReference>
<dbReference type="AlphaFoldDB" id="A0AAE3J9R6"/>
<dbReference type="PANTHER" id="PTHR42756:SF1">
    <property type="entry name" value="TRANSCRIPTIONAL REPRESSOR OF EMRAB OPERON"/>
    <property type="match status" value="1"/>
</dbReference>
<dbReference type="InterPro" id="IPR036390">
    <property type="entry name" value="WH_DNA-bd_sf"/>
</dbReference>